<dbReference type="AlphaFoldDB" id="A0A8S3PY88"/>
<reference evidence="1" key="1">
    <citation type="submission" date="2021-03" db="EMBL/GenBank/DDBJ databases">
        <authorList>
            <person name="Bekaert M."/>
        </authorList>
    </citation>
    <scope>NUCLEOTIDE SEQUENCE</scope>
</reference>
<comment type="caution">
    <text evidence="1">The sequence shown here is derived from an EMBL/GenBank/DDBJ whole genome shotgun (WGS) entry which is preliminary data.</text>
</comment>
<dbReference type="EMBL" id="CAJPWZ010000272">
    <property type="protein sequence ID" value="CAG2188658.1"/>
    <property type="molecule type" value="Genomic_DNA"/>
</dbReference>
<keyword evidence="2" id="KW-1185">Reference proteome</keyword>
<accession>A0A8S3PY88</accession>
<name>A0A8S3PY88_MYTED</name>
<evidence type="ECO:0000313" key="2">
    <source>
        <dbReference type="Proteomes" id="UP000683360"/>
    </source>
</evidence>
<sequence length="159" mass="17996">MTSERAYVRAEQQIRNILNIPEWYIFSNAENRYVARELKNCRGNLTSFYWTLRMDCAAQCNECLFCGEILKLSERESNIPANEHLPLTSPAAQLNACATETTEGGAVQFGSGDIYVQAITKQLQQQQSLPLGDSLNKHKGQSTVHPEIIQEFDCFSYII</sequence>
<dbReference type="Proteomes" id="UP000683360">
    <property type="component" value="Unassembled WGS sequence"/>
</dbReference>
<protein>
    <submittedName>
        <fullName evidence="1">Uncharacterized protein</fullName>
    </submittedName>
</protein>
<proteinExistence type="predicted"/>
<organism evidence="1 2">
    <name type="scientific">Mytilus edulis</name>
    <name type="common">Blue mussel</name>
    <dbReference type="NCBI Taxonomy" id="6550"/>
    <lineage>
        <taxon>Eukaryota</taxon>
        <taxon>Metazoa</taxon>
        <taxon>Spiralia</taxon>
        <taxon>Lophotrochozoa</taxon>
        <taxon>Mollusca</taxon>
        <taxon>Bivalvia</taxon>
        <taxon>Autobranchia</taxon>
        <taxon>Pteriomorphia</taxon>
        <taxon>Mytilida</taxon>
        <taxon>Mytiloidea</taxon>
        <taxon>Mytilidae</taxon>
        <taxon>Mytilinae</taxon>
        <taxon>Mytilus</taxon>
    </lineage>
</organism>
<gene>
    <name evidence="1" type="ORF">MEDL_4084</name>
</gene>
<evidence type="ECO:0000313" key="1">
    <source>
        <dbReference type="EMBL" id="CAG2188658.1"/>
    </source>
</evidence>